<gene>
    <name evidence="1" type="ORF">OXX778_LOCUS2313</name>
</gene>
<evidence type="ECO:0000313" key="2">
    <source>
        <dbReference type="Proteomes" id="UP000663879"/>
    </source>
</evidence>
<dbReference type="Proteomes" id="UP000663879">
    <property type="component" value="Unassembled WGS sequence"/>
</dbReference>
<reference evidence="1" key="1">
    <citation type="submission" date="2021-02" db="EMBL/GenBank/DDBJ databases">
        <authorList>
            <person name="Nowell W R."/>
        </authorList>
    </citation>
    <scope>NUCLEOTIDE SEQUENCE</scope>
    <source>
        <strain evidence="1">Ploen Becks lab</strain>
    </source>
</reference>
<evidence type="ECO:0000313" key="1">
    <source>
        <dbReference type="EMBL" id="CAF0723194.1"/>
    </source>
</evidence>
<feature type="non-terminal residue" evidence="1">
    <location>
        <position position="43"/>
    </location>
</feature>
<keyword evidence="2" id="KW-1185">Reference proteome</keyword>
<comment type="caution">
    <text evidence="1">The sequence shown here is derived from an EMBL/GenBank/DDBJ whole genome shotgun (WGS) entry which is preliminary data.</text>
</comment>
<protein>
    <submittedName>
        <fullName evidence="1">Uncharacterized protein</fullName>
    </submittedName>
</protein>
<name>A0A813MNZ9_9BILA</name>
<accession>A0A813MNZ9</accession>
<organism evidence="1 2">
    <name type="scientific">Brachionus calyciflorus</name>
    <dbReference type="NCBI Taxonomy" id="104777"/>
    <lineage>
        <taxon>Eukaryota</taxon>
        <taxon>Metazoa</taxon>
        <taxon>Spiralia</taxon>
        <taxon>Gnathifera</taxon>
        <taxon>Rotifera</taxon>
        <taxon>Eurotatoria</taxon>
        <taxon>Monogononta</taxon>
        <taxon>Pseudotrocha</taxon>
        <taxon>Ploima</taxon>
        <taxon>Brachionidae</taxon>
        <taxon>Brachionus</taxon>
    </lineage>
</organism>
<sequence length="43" mass="4572">MAYLELAGDFGYGLGYPYGLYNHAALAYPYAGLGLHGLNAYGL</sequence>
<proteinExistence type="predicted"/>
<dbReference type="EMBL" id="CAJNOC010000178">
    <property type="protein sequence ID" value="CAF0723194.1"/>
    <property type="molecule type" value="Genomic_DNA"/>
</dbReference>
<dbReference type="AlphaFoldDB" id="A0A813MNZ9"/>